<accession>A0A9W6YCY6</accession>
<comment type="caution">
    <text evidence="3">The sequence shown here is derived from an EMBL/GenBank/DDBJ whole genome shotgun (WGS) entry which is preliminary data.</text>
</comment>
<proteinExistence type="predicted"/>
<dbReference type="Proteomes" id="UP001165121">
    <property type="component" value="Unassembled WGS sequence"/>
</dbReference>
<evidence type="ECO:0000256" key="2">
    <source>
        <dbReference type="SAM" id="Phobius"/>
    </source>
</evidence>
<feature type="compositionally biased region" description="Low complexity" evidence="1">
    <location>
        <begin position="599"/>
        <end position="614"/>
    </location>
</feature>
<feature type="transmembrane region" description="Helical" evidence="2">
    <location>
        <begin position="83"/>
        <end position="101"/>
    </location>
</feature>
<gene>
    <name evidence="3" type="ORF">Pfra01_002635200</name>
</gene>
<dbReference type="GO" id="GO:0016020">
    <property type="term" value="C:membrane"/>
    <property type="evidence" value="ECO:0007669"/>
    <property type="project" value="TreeGrafter"/>
</dbReference>
<keyword evidence="2" id="KW-0472">Membrane</keyword>
<feature type="compositionally biased region" description="Polar residues" evidence="1">
    <location>
        <begin position="238"/>
        <end position="260"/>
    </location>
</feature>
<feature type="compositionally biased region" description="Basic and acidic residues" evidence="1">
    <location>
        <begin position="621"/>
        <end position="635"/>
    </location>
</feature>
<keyword evidence="4" id="KW-1185">Reference proteome</keyword>
<feature type="compositionally biased region" description="Low complexity" evidence="1">
    <location>
        <begin position="300"/>
        <end position="346"/>
    </location>
</feature>
<feature type="region of interest" description="Disordered" evidence="1">
    <location>
        <begin position="293"/>
        <end position="353"/>
    </location>
</feature>
<protein>
    <submittedName>
        <fullName evidence="3">Unnamed protein product</fullName>
    </submittedName>
</protein>
<evidence type="ECO:0000313" key="4">
    <source>
        <dbReference type="Proteomes" id="UP001165121"/>
    </source>
</evidence>
<dbReference type="EMBL" id="BSXT01005501">
    <property type="protein sequence ID" value="GMF60692.1"/>
    <property type="molecule type" value="Genomic_DNA"/>
</dbReference>
<feature type="region of interest" description="Disordered" evidence="1">
    <location>
        <begin position="485"/>
        <end position="505"/>
    </location>
</feature>
<evidence type="ECO:0000313" key="3">
    <source>
        <dbReference type="EMBL" id="GMF60692.1"/>
    </source>
</evidence>
<feature type="compositionally biased region" description="Basic and acidic residues" evidence="1">
    <location>
        <begin position="579"/>
        <end position="588"/>
    </location>
</feature>
<dbReference type="InterPro" id="IPR040241">
    <property type="entry name" value="TRP_Flc/Pkd2-like"/>
</dbReference>
<dbReference type="AlphaFoldDB" id="A0A9W6YCY6"/>
<feature type="transmembrane region" description="Helical" evidence="2">
    <location>
        <begin position="20"/>
        <end position="41"/>
    </location>
</feature>
<dbReference type="PANTHER" id="PTHR31145">
    <property type="entry name" value="INTEGRAL MEMBRANE PROTEIN (AFU_ORTHOLOGUE AFUA_7G01610)"/>
    <property type="match status" value="1"/>
</dbReference>
<feature type="region of interest" description="Disordered" evidence="1">
    <location>
        <begin position="139"/>
        <end position="273"/>
    </location>
</feature>
<feature type="region of interest" description="Disordered" evidence="1">
    <location>
        <begin position="574"/>
        <end position="635"/>
    </location>
</feature>
<keyword evidence="2" id="KW-1133">Transmembrane helix</keyword>
<keyword evidence="2" id="KW-0812">Transmembrane</keyword>
<feature type="compositionally biased region" description="Pro residues" evidence="1">
    <location>
        <begin position="213"/>
        <end position="223"/>
    </location>
</feature>
<name>A0A9W6YCY6_9STRA</name>
<feature type="compositionally biased region" description="Polar residues" evidence="1">
    <location>
        <begin position="491"/>
        <end position="505"/>
    </location>
</feature>
<dbReference type="OrthoDB" id="73135at2759"/>
<feature type="transmembrane region" description="Helical" evidence="2">
    <location>
        <begin position="48"/>
        <end position="71"/>
    </location>
</feature>
<dbReference type="GO" id="GO:0055085">
    <property type="term" value="P:transmembrane transport"/>
    <property type="evidence" value="ECO:0007669"/>
    <property type="project" value="TreeGrafter"/>
</dbReference>
<evidence type="ECO:0000256" key="1">
    <source>
        <dbReference type="SAM" id="MobiDB-lite"/>
    </source>
</evidence>
<sequence length="635" mass="68463">MNTTSEPSVASAVVGVVRDATTQLLCILVITMVYLILLLIRQPNLLRFLYYIGIASVFMKVVLICLMLIVARDDYFPQNVRDNVAYGIIGVNMFIFFLLFVRQAYTIIHKMVVACRHKKNGKDENKLDATDINLEFGNTSSNARPYEQVESTPAGGGGDWYEKEHHHHEHRTQYQSQQQYQPQQYQTQTSTMSGYSTTQSSRSGHSDTVPMLEPTPEPTPVATPVPSHSRRKYRAPVSRNQQYSFGGSSRNINTFEVNNTAPTPAPVPAPQPVAEAPIPTYDVLAAYLGTNKTTNEPAYSASPRSGRGQSSRGQHLSSRGQNSSRGLASSRGPPSSRGQSSRGGAAVLSGSGMGSRPSIVPLDAYAGSFSGTDSGISTSSSRRKRSFNADELRGDVHIDDVDIDNDIVAAPSSSSTARQQFAPGASTMSHSFAPGASNASSFAMMERSYVNFSDSAISSISSMGMTPTTAKPDNTFSAAMGATSKAGGYGSSPQGKMSMFSNDSENSFDGDSSGWFKRRSKSVASVNSTDTNEGESQSYELGPLGVTKSAFSARDSVDSYMTMSTFASSRVDFNAQSQHTDKGSDDGRYYPTHRRGTGSSNQSSSNQSFLSAQSDDSMGVDGEKVRYDDHNTLTL</sequence>
<dbReference type="PANTHER" id="PTHR31145:SF6">
    <property type="entry name" value="INTEGRAL MEMBRANE PROTEIN (AFU_ORTHOLOGUE AFUA_7G01610)"/>
    <property type="match status" value="1"/>
</dbReference>
<organism evidence="3 4">
    <name type="scientific">Phytophthora fragariaefolia</name>
    <dbReference type="NCBI Taxonomy" id="1490495"/>
    <lineage>
        <taxon>Eukaryota</taxon>
        <taxon>Sar</taxon>
        <taxon>Stramenopiles</taxon>
        <taxon>Oomycota</taxon>
        <taxon>Peronosporomycetes</taxon>
        <taxon>Peronosporales</taxon>
        <taxon>Peronosporaceae</taxon>
        <taxon>Phytophthora</taxon>
    </lineage>
</organism>
<reference evidence="3" key="1">
    <citation type="submission" date="2023-04" db="EMBL/GenBank/DDBJ databases">
        <title>Phytophthora fragariaefolia NBRC 109709.</title>
        <authorList>
            <person name="Ichikawa N."/>
            <person name="Sato H."/>
            <person name="Tonouchi N."/>
        </authorList>
    </citation>
    <scope>NUCLEOTIDE SEQUENCE</scope>
    <source>
        <strain evidence="3">NBRC 109709</strain>
    </source>
</reference>
<feature type="compositionally biased region" description="Low complexity" evidence="1">
    <location>
        <begin position="173"/>
        <end position="201"/>
    </location>
</feature>